<feature type="region of interest" description="Disordered" evidence="1">
    <location>
        <begin position="64"/>
        <end position="156"/>
    </location>
</feature>
<evidence type="ECO:0000313" key="3">
    <source>
        <dbReference type="Proteomes" id="UP001175000"/>
    </source>
</evidence>
<keyword evidence="3" id="KW-1185">Reference proteome</keyword>
<protein>
    <submittedName>
        <fullName evidence="2">Uncharacterized protein</fullName>
    </submittedName>
</protein>
<evidence type="ECO:0000256" key="1">
    <source>
        <dbReference type="SAM" id="MobiDB-lite"/>
    </source>
</evidence>
<feature type="compositionally biased region" description="Acidic residues" evidence="1">
    <location>
        <begin position="402"/>
        <end position="412"/>
    </location>
</feature>
<feature type="region of interest" description="Disordered" evidence="1">
    <location>
        <begin position="285"/>
        <end position="419"/>
    </location>
</feature>
<gene>
    <name evidence="2" type="ORF">B0T14DRAFT_598341</name>
</gene>
<feature type="compositionally biased region" description="Acidic residues" evidence="1">
    <location>
        <begin position="142"/>
        <end position="151"/>
    </location>
</feature>
<feature type="compositionally biased region" description="Acidic residues" evidence="1">
    <location>
        <begin position="107"/>
        <end position="118"/>
    </location>
</feature>
<feature type="region of interest" description="Disordered" evidence="1">
    <location>
        <begin position="227"/>
        <end position="253"/>
    </location>
</feature>
<proteinExistence type="predicted"/>
<sequence>MTMVGFLLFGPSLKELAVARHIKNSDALVIVRSSLLAASKFFLPAVAIVLAAVRYLVAPVTDGLTSTWDSESSRPPVFDDSAPPVREENDGDPDQSRSSDRGKSTDMDDSADEDEPADEYPSTDGNDSARLDPESPSAGGPNEDDTDDDIDASMNNGSLRPLKLTLELGLFYHPTPTLQAPRSPVKMMQKLTAALTWTSLRLLKSQMLNTKAKHLHLFDYQLGRTKATTPTSTSATKNAPVAQGDPAAAEEAPAVGDVPAAEDPLVSQHFAEPAEDDASLDHSVMDEDTATSPDEGADELPGLWGSSQLGSPAPDAHSQTPEALNPPEALLADPAAEIDPSFDDPAWAEEVATADAEHEFQEELPFGEQGPQLEQPFTFSVPGAPSDPPAPPPPPTPSVPEADAEEEGEEVESVASVEG</sequence>
<dbReference type="Proteomes" id="UP001175000">
    <property type="component" value="Unassembled WGS sequence"/>
</dbReference>
<feature type="compositionally biased region" description="Low complexity" evidence="1">
    <location>
        <begin position="227"/>
        <end position="237"/>
    </location>
</feature>
<feature type="compositionally biased region" description="Pro residues" evidence="1">
    <location>
        <begin position="385"/>
        <end position="398"/>
    </location>
</feature>
<dbReference type="EMBL" id="JAULSU010000001">
    <property type="protein sequence ID" value="KAK0632986.1"/>
    <property type="molecule type" value="Genomic_DNA"/>
</dbReference>
<feature type="compositionally biased region" description="Low complexity" evidence="1">
    <location>
        <begin position="321"/>
        <end position="339"/>
    </location>
</feature>
<evidence type="ECO:0000313" key="2">
    <source>
        <dbReference type="EMBL" id="KAK0632986.1"/>
    </source>
</evidence>
<reference evidence="2" key="1">
    <citation type="submission" date="2023-06" db="EMBL/GenBank/DDBJ databases">
        <title>Genome-scale phylogeny and comparative genomics of the fungal order Sordariales.</title>
        <authorList>
            <consortium name="Lawrence Berkeley National Laboratory"/>
            <person name="Hensen N."/>
            <person name="Bonometti L."/>
            <person name="Westerberg I."/>
            <person name="Brannstrom I.O."/>
            <person name="Guillou S."/>
            <person name="Cros-Aarteil S."/>
            <person name="Calhoun S."/>
            <person name="Haridas S."/>
            <person name="Kuo A."/>
            <person name="Mondo S."/>
            <person name="Pangilinan J."/>
            <person name="Riley R."/>
            <person name="Labutti K."/>
            <person name="Andreopoulos B."/>
            <person name="Lipzen A."/>
            <person name="Chen C."/>
            <person name="Yanf M."/>
            <person name="Daum C."/>
            <person name="Ng V."/>
            <person name="Clum A."/>
            <person name="Steindorff A."/>
            <person name="Ohm R."/>
            <person name="Martin F."/>
            <person name="Silar P."/>
            <person name="Natvig D."/>
            <person name="Lalanne C."/>
            <person name="Gautier V."/>
            <person name="Ament-Velasquez S.L."/>
            <person name="Kruys A."/>
            <person name="Hutchinson M.I."/>
            <person name="Powell A.J."/>
            <person name="Barry K."/>
            <person name="Miller A.N."/>
            <person name="Grigoriev I.V."/>
            <person name="Debuchy R."/>
            <person name="Gladieux P."/>
            <person name="Thoren M.H."/>
            <person name="Johannesson H."/>
        </authorList>
    </citation>
    <scope>NUCLEOTIDE SEQUENCE</scope>
    <source>
        <strain evidence="2">CBS 606.72</strain>
    </source>
</reference>
<feature type="compositionally biased region" description="Basic and acidic residues" evidence="1">
    <location>
        <begin position="94"/>
        <end position="106"/>
    </location>
</feature>
<organism evidence="2 3">
    <name type="scientific">Immersiella caudata</name>
    <dbReference type="NCBI Taxonomy" id="314043"/>
    <lineage>
        <taxon>Eukaryota</taxon>
        <taxon>Fungi</taxon>
        <taxon>Dikarya</taxon>
        <taxon>Ascomycota</taxon>
        <taxon>Pezizomycotina</taxon>
        <taxon>Sordariomycetes</taxon>
        <taxon>Sordariomycetidae</taxon>
        <taxon>Sordariales</taxon>
        <taxon>Lasiosphaeriaceae</taxon>
        <taxon>Immersiella</taxon>
    </lineage>
</organism>
<comment type="caution">
    <text evidence="2">The sequence shown here is derived from an EMBL/GenBank/DDBJ whole genome shotgun (WGS) entry which is preliminary data.</text>
</comment>
<accession>A0AA39XFF5</accession>
<dbReference type="AlphaFoldDB" id="A0AA39XFF5"/>
<name>A0AA39XFF5_9PEZI</name>